<organism evidence="1 2">
    <name type="scientific">Pterulicium gracile</name>
    <dbReference type="NCBI Taxonomy" id="1884261"/>
    <lineage>
        <taxon>Eukaryota</taxon>
        <taxon>Fungi</taxon>
        <taxon>Dikarya</taxon>
        <taxon>Basidiomycota</taxon>
        <taxon>Agaricomycotina</taxon>
        <taxon>Agaricomycetes</taxon>
        <taxon>Agaricomycetidae</taxon>
        <taxon>Agaricales</taxon>
        <taxon>Pleurotineae</taxon>
        <taxon>Pterulaceae</taxon>
        <taxon>Pterulicium</taxon>
    </lineage>
</organism>
<dbReference type="EMBL" id="ML178864">
    <property type="protein sequence ID" value="TFK96250.1"/>
    <property type="molecule type" value="Genomic_DNA"/>
</dbReference>
<dbReference type="AlphaFoldDB" id="A0A5C3Q774"/>
<protein>
    <submittedName>
        <fullName evidence="1">Uncharacterized protein</fullName>
    </submittedName>
</protein>
<reference evidence="1 2" key="1">
    <citation type="journal article" date="2019" name="Nat. Ecol. Evol.">
        <title>Megaphylogeny resolves global patterns of mushroom evolution.</title>
        <authorList>
            <person name="Varga T."/>
            <person name="Krizsan K."/>
            <person name="Foldi C."/>
            <person name="Dima B."/>
            <person name="Sanchez-Garcia M."/>
            <person name="Sanchez-Ramirez S."/>
            <person name="Szollosi G.J."/>
            <person name="Szarkandi J.G."/>
            <person name="Papp V."/>
            <person name="Albert L."/>
            <person name="Andreopoulos W."/>
            <person name="Angelini C."/>
            <person name="Antonin V."/>
            <person name="Barry K.W."/>
            <person name="Bougher N.L."/>
            <person name="Buchanan P."/>
            <person name="Buyck B."/>
            <person name="Bense V."/>
            <person name="Catcheside P."/>
            <person name="Chovatia M."/>
            <person name="Cooper J."/>
            <person name="Damon W."/>
            <person name="Desjardin D."/>
            <person name="Finy P."/>
            <person name="Geml J."/>
            <person name="Haridas S."/>
            <person name="Hughes K."/>
            <person name="Justo A."/>
            <person name="Karasinski D."/>
            <person name="Kautmanova I."/>
            <person name="Kiss B."/>
            <person name="Kocsube S."/>
            <person name="Kotiranta H."/>
            <person name="LaButti K.M."/>
            <person name="Lechner B.E."/>
            <person name="Liimatainen K."/>
            <person name="Lipzen A."/>
            <person name="Lukacs Z."/>
            <person name="Mihaltcheva S."/>
            <person name="Morgado L.N."/>
            <person name="Niskanen T."/>
            <person name="Noordeloos M.E."/>
            <person name="Ohm R.A."/>
            <person name="Ortiz-Santana B."/>
            <person name="Ovrebo C."/>
            <person name="Racz N."/>
            <person name="Riley R."/>
            <person name="Savchenko A."/>
            <person name="Shiryaev A."/>
            <person name="Soop K."/>
            <person name="Spirin V."/>
            <person name="Szebenyi C."/>
            <person name="Tomsovsky M."/>
            <person name="Tulloss R.E."/>
            <person name="Uehling J."/>
            <person name="Grigoriev I.V."/>
            <person name="Vagvolgyi C."/>
            <person name="Papp T."/>
            <person name="Martin F.M."/>
            <person name="Miettinen O."/>
            <person name="Hibbett D.S."/>
            <person name="Nagy L.G."/>
        </authorList>
    </citation>
    <scope>NUCLEOTIDE SEQUENCE [LARGE SCALE GENOMIC DNA]</scope>
    <source>
        <strain evidence="1 2">CBS 309.79</strain>
    </source>
</reference>
<dbReference type="Proteomes" id="UP000305067">
    <property type="component" value="Unassembled WGS sequence"/>
</dbReference>
<gene>
    <name evidence="1" type="ORF">BDV98DRAFT_576475</name>
</gene>
<evidence type="ECO:0000313" key="2">
    <source>
        <dbReference type="Proteomes" id="UP000305067"/>
    </source>
</evidence>
<proteinExistence type="predicted"/>
<keyword evidence="2" id="KW-1185">Reference proteome</keyword>
<name>A0A5C3Q774_9AGAR</name>
<evidence type="ECO:0000313" key="1">
    <source>
        <dbReference type="EMBL" id="TFK96250.1"/>
    </source>
</evidence>
<accession>A0A5C3Q774</accession>
<sequence>MDGMRGQDVPALLISILAQSYLLLRCHSLWGRRVVTLGMGLLLPVVIGNPESHTSTATHSLNIPTLCQALVSPT</sequence>